<dbReference type="Pfam" id="PF00126">
    <property type="entry name" value="HTH_1"/>
    <property type="match status" value="1"/>
</dbReference>
<dbReference type="InterPro" id="IPR058163">
    <property type="entry name" value="LysR-type_TF_proteobact-type"/>
</dbReference>
<protein>
    <submittedName>
        <fullName evidence="6">LysR family transcriptional regulator</fullName>
    </submittedName>
</protein>
<dbReference type="PANTHER" id="PTHR30537">
    <property type="entry name" value="HTH-TYPE TRANSCRIPTIONAL REGULATOR"/>
    <property type="match status" value="1"/>
</dbReference>
<dbReference type="PROSITE" id="PS50931">
    <property type="entry name" value="HTH_LYSR"/>
    <property type="match status" value="1"/>
</dbReference>
<evidence type="ECO:0000313" key="6">
    <source>
        <dbReference type="EMBL" id="UTW02386.1"/>
    </source>
</evidence>
<evidence type="ECO:0000256" key="3">
    <source>
        <dbReference type="ARBA" id="ARBA00023125"/>
    </source>
</evidence>
<evidence type="ECO:0000256" key="2">
    <source>
        <dbReference type="ARBA" id="ARBA00023015"/>
    </source>
</evidence>
<dbReference type="InterPro" id="IPR005119">
    <property type="entry name" value="LysR_subst-bd"/>
</dbReference>
<reference evidence="6" key="1">
    <citation type="submission" date="2021-04" db="EMBL/GenBank/DDBJ databases">
        <title>Oceanospirillales bacteria with DddD are important DMSP degraders in coastal seawater.</title>
        <authorList>
            <person name="Liu J."/>
        </authorList>
    </citation>
    <scope>NUCLEOTIDE SEQUENCE</scope>
    <source>
        <strain evidence="6">GY6</strain>
    </source>
</reference>
<feature type="domain" description="HTH lysR-type" evidence="5">
    <location>
        <begin position="1"/>
        <end position="59"/>
    </location>
</feature>
<dbReference type="EMBL" id="CP073344">
    <property type="protein sequence ID" value="UTW02386.1"/>
    <property type="molecule type" value="Genomic_DNA"/>
</dbReference>
<dbReference type="SUPFAM" id="SSF46785">
    <property type="entry name" value="Winged helix' DNA-binding domain"/>
    <property type="match status" value="1"/>
</dbReference>
<comment type="similarity">
    <text evidence="1">Belongs to the LysR transcriptional regulatory family.</text>
</comment>
<dbReference type="SUPFAM" id="SSF53850">
    <property type="entry name" value="Periplasmic binding protein-like II"/>
    <property type="match status" value="1"/>
</dbReference>
<evidence type="ECO:0000256" key="4">
    <source>
        <dbReference type="ARBA" id="ARBA00023163"/>
    </source>
</evidence>
<dbReference type="InterPro" id="IPR000847">
    <property type="entry name" value="LysR_HTH_N"/>
</dbReference>
<dbReference type="CDD" id="cd08422">
    <property type="entry name" value="PBP2_CrgA_like"/>
    <property type="match status" value="1"/>
</dbReference>
<organism evidence="6 7">
    <name type="scientific">Amphritea atlantica</name>
    <dbReference type="NCBI Taxonomy" id="355243"/>
    <lineage>
        <taxon>Bacteria</taxon>
        <taxon>Pseudomonadati</taxon>
        <taxon>Pseudomonadota</taxon>
        <taxon>Gammaproteobacteria</taxon>
        <taxon>Oceanospirillales</taxon>
        <taxon>Oceanospirillaceae</taxon>
        <taxon>Amphritea</taxon>
    </lineage>
</organism>
<keyword evidence="7" id="KW-1185">Reference proteome</keyword>
<keyword evidence="2" id="KW-0805">Transcription regulation</keyword>
<dbReference type="Pfam" id="PF03466">
    <property type="entry name" value="LysR_substrate"/>
    <property type="match status" value="1"/>
</dbReference>
<dbReference type="Gene3D" id="1.10.10.10">
    <property type="entry name" value="Winged helix-like DNA-binding domain superfamily/Winged helix DNA-binding domain"/>
    <property type="match status" value="1"/>
</dbReference>
<evidence type="ECO:0000259" key="5">
    <source>
        <dbReference type="PROSITE" id="PS50931"/>
    </source>
</evidence>
<accession>A0ABY5GQY2</accession>
<keyword evidence="3" id="KW-0238">DNA-binding</keyword>
<dbReference type="Gene3D" id="3.40.190.290">
    <property type="match status" value="1"/>
</dbReference>
<keyword evidence="4" id="KW-0804">Transcription</keyword>
<evidence type="ECO:0000256" key="1">
    <source>
        <dbReference type="ARBA" id="ARBA00009437"/>
    </source>
</evidence>
<name>A0ABY5GQY2_9GAMM</name>
<dbReference type="Proteomes" id="UP001059950">
    <property type="component" value="Chromosome"/>
</dbReference>
<proteinExistence type="inferred from homology"/>
<gene>
    <name evidence="6" type="ORF">KDX31_13610</name>
</gene>
<dbReference type="PANTHER" id="PTHR30537:SF5">
    <property type="entry name" value="HTH-TYPE TRANSCRIPTIONAL ACTIVATOR TTDR-RELATED"/>
    <property type="match status" value="1"/>
</dbReference>
<evidence type="ECO:0000313" key="7">
    <source>
        <dbReference type="Proteomes" id="UP001059950"/>
    </source>
</evidence>
<sequence>MDKLNLMSTFVTVAEAGSFTAAAKRLGKTKALVSTHIAQLENLLKVRLIIRSTRSMQITSEGNSYYHQARKILDDITHLESQLLHQSQSLAGRLRISAPTTFGELVLMPFIAELTTANPELQIELQLNDRYVDLISEGYDAALRVGNLADSSLIARRAGFTQMILCASPEFIKHYGQPDSLGQLEGLPCVFDTNDRQGGSWSFVQEQQKVEIKPKIVAWVNSALAAAKMASTGRVMALCPEFAIHTMLQTGELIRLLPQVNNTPIPINVIYPHRQHLSNRVTTFTQQFMAYWNRQNTA</sequence>
<dbReference type="InterPro" id="IPR036388">
    <property type="entry name" value="WH-like_DNA-bd_sf"/>
</dbReference>
<dbReference type="InterPro" id="IPR036390">
    <property type="entry name" value="WH_DNA-bd_sf"/>
</dbReference>